<dbReference type="EMBL" id="JACIDS010000003">
    <property type="protein sequence ID" value="MBB3931586.1"/>
    <property type="molecule type" value="Genomic_DNA"/>
</dbReference>
<name>A0A840ATA1_9HYPH</name>
<dbReference type="Proteomes" id="UP000553963">
    <property type="component" value="Unassembled WGS sequence"/>
</dbReference>
<evidence type="ECO:0000256" key="1">
    <source>
        <dbReference type="ARBA" id="ARBA00005854"/>
    </source>
</evidence>
<comment type="similarity">
    <text evidence="1 4">Belongs to the D-isomer specific 2-hydroxyacid dehydrogenase family.</text>
</comment>
<dbReference type="PANTHER" id="PTHR42789">
    <property type="entry name" value="D-ISOMER SPECIFIC 2-HYDROXYACID DEHYDROGENASE FAMILY PROTEIN (AFU_ORTHOLOGUE AFUA_6G10090)"/>
    <property type="match status" value="1"/>
</dbReference>
<feature type="domain" description="D-isomer specific 2-hydroxyacid dehydrogenase NAD-binding" evidence="6">
    <location>
        <begin position="108"/>
        <end position="284"/>
    </location>
</feature>
<keyword evidence="2 4" id="KW-0560">Oxidoreductase</keyword>
<evidence type="ECO:0000256" key="4">
    <source>
        <dbReference type="RuleBase" id="RU003719"/>
    </source>
</evidence>
<evidence type="ECO:0000259" key="5">
    <source>
        <dbReference type="Pfam" id="PF00389"/>
    </source>
</evidence>
<dbReference type="Pfam" id="PF02826">
    <property type="entry name" value="2-Hacid_dh_C"/>
    <property type="match status" value="1"/>
</dbReference>
<dbReference type="GO" id="GO:0102155">
    <property type="term" value="F:S-sulfolactate dehydrogenase activity"/>
    <property type="evidence" value="ECO:0007669"/>
    <property type="project" value="UniProtKB-EC"/>
</dbReference>
<dbReference type="InterPro" id="IPR006139">
    <property type="entry name" value="D-isomer_2_OHA_DH_cat_dom"/>
</dbReference>
<reference evidence="7 8" key="1">
    <citation type="submission" date="2020-08" db="EMBL/GenBank/DDBJ databases">
        <title>Genomic Encyclopedia of Type Strains, Phase IV (KMG-IV): sequencing the most valuable type-strain genomes for metagenomic binning, comparative biology and taxonomic classification.</title>
        <authorList>
            <person name="Goeker M."/>
        </authorList>
    </citation>
    <scope>NUCLEOTIDE SEQUENCE [LARGE SCALE GENOMIC DNA]</scope>
    <source>
        <strain evidence="7 8">DSM 25966</strain>
    </source>
</reference>
<gene>
    <name evidence="7" type="ORF">GGR25_002636</name>
</gene>
<dbReference type="RefSeq" id="WP_183399210.1">
    <property type="nucleotide sequence ID" value="NZ_JACIDS010000003.1"/>
</dbReference>
<dbReference type="InterPro" id="IPR050857">
    <property type="entry name" value="D-2-hydroxyacid_DH"/>
</dbReference>
<protein>
    <submittedName>
        <fullName evidence="7">(S)-sulfolactate dehydrogenase</fullName>
        <ecNumber evidence="7">1.1.1.310</ecNumber>
    </submittedName>
</protein>
<dbReference type="GO" id="GO:0051287">
    <property type="term" value="F:NAD binding"/>
    <property type="evidence" value="ECO:0007669"/>
    <property type="project" value="InterPro"/>
</dbReference>
<dbReference type="SUPFAM" id="SSF52283">
    <property type="entry name" value="Formate/glycerate dehydrogenase catalytic domain-like"/>
    <property type="match status" value="1"/>
</dbReference>
<keyword evidence="3" id="KW-0520">NAD</keyword>
<keyword evidence="8" id="KW-1185">Reference proteome</keyword>
<dbReference type="AlphaFoldDB" id="A0A840ATA1"/>
<feature type="domain" description="D-isomer specific 2-hydroxyacid dehydrogenase catalytic" evidence="5">
    <location>
        <begin position="5"/>
        <end position="307"/>
    </location>
</feature>
<dbReference type="Gene3D" id="3.40.50.720">
    <property type="entry name" value="NAD(P)-binding Rossmann-like Domain"/>
    <property type="match status" value="2"/>
</dbReference>
<dbReference type="PANTHER" id="PTHR42789:SF1">
    <property type="entry name" value="D-ISOMER SPECIFIC 2-HYDROXYACID DEHYDROGENASE FAMILY PROTEIN (AFU_ORTHOLOGUE AFUA_6G10090)"/>
    <property type="match status" value="1"/>
</dbReference>
<evidence type="ECO:0000313" key="7">
    <source>
        <dbReference type="EMBL" id="MBB3931586.1"/>
    </source>
</evidence>
<evidence type="ECO:0000313" key="8">
    <source>
        <dbReference type="Proteomes" id="UP000553963"/>
    </source>
</evidence>
<dbReference type="InterPro" id="IPR036291">
    <property type="entry name" value="NAD(P)-bd_dom_sf"/>
</dbReference>
<sequence>MVDIVITEFMHKQSVADLARDFEVHYEPTLGMDPVALRKFLRGALALVIRDRTVIDVPLIAQAYQLRVVAQVGLPSDNIDMGSCDAHGIAVVRTPDAMADAVGEYVIAAALVLTRGVFFSNRDMLTGQWPRGLLMGREIGGRTLGLVGLDFGARSAAARARALGMSVIGWDPLLKDSHPVWQDIERREFDDVLASADVVSVHLPPRRELQGKLGTLALNRIKAGAVLIAVGASGVVDEAAVANMLSVGKLRGAALDGFVTEPLTIETAAVFAGVPNLILTPRVADLTLESHLRSSEAVVEKIRSALKR</sequence>
<dbReference type="Pfam" id="PF00389">
    <property type="entry name" value="2-Hacid_dh"/>
    <property type="match status" value="1"/>
</dbReference>
<dbReference type="EC" id="1.1.1.310" evidence="7"/>
<dbReference type="SUPFAM" id="SSF51735">
    <property type="entry name" value="NAD(P)-binding Rossmann-fold domains"/>
    <property type="match status" value="1"/>
</dbReference>
<proteinExistence type="inferred from homology"/>
<accession>A0A840ATA1</accession>
<evidence type="ECO:0000259" key="6">
    <source>
        <dbReference type="Pfam" id="PF02826"/>
    </source>
</evidence>
<evidence type="ECO:0000256" key="2">
    <source>
        <dbReference type="ARBA" id="ARBA00023002"/>
    </source>
</evidence>
<comment type="caution">
    <text evidence="7">The sequence shown here is derived from an EMBL/GenBank/DDBJ whole genome shotgun (WGS) entry which is preliminary data.</text>
</comment>
<evidence type="ECO:0000256" key="3">
    <source>
        <dbReference type="ARBA" id="ARBA00023027"/>
    </source>
</evidence>
<dbReference type="InterPro" id="IPR006140">
    <property type="entry name" value="D-isomer_DH_NAD-bd"/>
</dbReference>
<organism evidence="7 8">
    <name type="scientific">Kaistia hirudinis</name>
    <dbReference type="NCBI Taxonomy" id="1293440"/>
    <lineage>
        <taxon>Bacteria</taxon>
        <taxon>Pseudomonadati</taxon>
        <taxon>Pseudomonadota</taxon>
        <taxon>Alphaproteobacteria</taxon>
        <taxon>Hyphomicrobiales</taxon>
        <taxon>Kaistiaceae</taxon>
        <taxon>Kaistia</taxon>
    </lineage>
</organism>